<protein>
    <submittedName>
        <fullName evidence="3">ATP-binding protein</fullName>
    </submittedName>
</protein>
<keyword evidence="3" id="KW-0067">ATP-binding</keyword>
<dbReference type="InterPro" id="IPR041682">
    <property type="entry name" value="AAA_14"/>
</dbReference>
<comment type="caution">
    <text evidence="3">The sequence shown here is derived from an EMBL/GenBank/DDBJ whole genome shotgun (WGS) entry which is preliminary data.</text>
</comment>
<feature type="domain" description="AAA" evidence="1">
    <location>
        <begin position="20"/>
        <end position="149"/>
    </location>
</feature>
<evidence type="ECO:0000313" key="4">
    <source>
        <dbReference type="Proteomes" id="UP000537862"/>
    </source>
</evidence>
<dbReference type="PANTHER" id="PTHR33295:SF20">
    <property type="entry name" value="ATPASE"/>
    <property type="match status" value="1"/>
</dbReference>
<organism evidence="3 4">
    <name type="scientific">Pelistega suis</name>
    <dbReference type="NCBI Taxonomy" id="1631957"/>
    <lineage>
        <taxon>Bacteria</taxon>
        <taxon>Pseudomonadati</taxon>
        <taxon>Pseudomonadota</taxon>
        <taxon>Betaproteobacteria</taxon>
        <taxon>Burkholderiales</taxon>
        <taxon>Alcaligenaceae</taxon>
        <taxon>Pelistega</taxon>
    </lineage>
</organism>
<reference evidence="3 4" key="1">
    <citation type="submission" date="2020-05" db="EMBL/GenBank/DDBJ databases">
        <authorList>
            <person name="Niu N."/>
        </authorList>
    </citation>
    <scope>NUCLEOTIDE SEQUENCE [LARGE SCALE GENOMIC DNA]</scope>
    <source>
        <strain evidence="3 4">3340-03</strain>
    </source>
</reference>
<name>A0A849P7G3_9BURK</name>
<dbReference type="AlphaFoldDB" id="A0A849P7G3"/>
<dbReference type="GO" id="GO:0005524">
    <property type="term" value="F:ATP binding"/>
    <property type="evidence" value="ECO:0007669"/>
    <property type="project" value="UniProtKB-KW"/>
</dbReference>
<dbReference type="PANTHER" id="PTHR33295">
    <property type="entry name" value="ATPASE"/>
    <property type="match status" value="1"/>
</dbReference>
<evidence type="ECO:0000259" key="2">
    <source>
        <dbReference type="Pfam" id="PF13635"/>
    </source>
</evidence>
<keyword evidence="3" id="KW-0547">Nucleotide-binding</keyword>
<dbReference type="Proteomes" id="UP000537862">
    <property type="component" value="Unassembled WGS sequence"/>
</dbReference>
<proteinExistence type="predicted"/>
<dbReference type="EMBL" id="JABGBN010000003">
    <property type="protein sequence ID" value="NOL51705.1"/>
    <property type="molecule type" value="Genomic_DNA"/>
</dbReference>
<evidence type="ECO:0000259" key="1">
    <source>
        <dbReference type="Pfam" id="PF13173"/>
    </source>
</evidence>
<dbReference type="InterPro" id="IPR025420">
    <property type="entry name" value="DUF4143"/>
</dbReference>
<feature type="domain" description="DUF4143" evidence="2">
    <location>
        <begin position="201"/>
        <end position="348"/>
    </location>
</feature>
<keyword evidence="4" id="KW-1185">Reference proteome</keyword>
<dbReference type="Pfam" id="PF13635">
    <property type="entry name" value="DUF4143"/>
    <property type="match status" value="1"/>
</dbReference>
<sequence>MLTRQPYLQWLINAKDNEFVKVITGVRRSGKSVLLQLYQEYLLSQGVSPVNIIFYNFEHPQNFKFAEAEILYAQLEQQVQGVKGKIYFIFDEIQEVNGWQKLVNGLRVAFDADIYITGSNANLLSGELATYLAGRYIELTVYPFSFKEFVDYQQSKGRQDYPDKLFQEYLVWGGFPSLMDISDETIRRDILQGVCDSIVLKDVATRGAVRDIAALRKVVVYLLDTIGSSTSIKRVTDMLNSERLKITVSSVDKYVQLLKDSFVFYEALRYDIRGRAYLQTQGKYYVIDTGIRNTVLGQVGSVGSQLENIIYIELKRRGYDVFVGKLDSEEIDFVYFKGDDRQYIQVAYQLPLDNPREQRNLLHINDNYKKTILTLNRMDVGSKEGIQVVHAVDWLLSE</sequence>
<dbReference type="Pfam" id="PF13173">
    <property type="entry name" value="AAA_14"/>
    <property type="match status" value="1"/>
</dbReference>
<dbReference type="Gene3D" id="3.40.50.300">
    <property type="entry name" value="P-loop containing nucleotide triphosphate hydrolases"/>
    <property type="match status" value="1"/>
</dbReference>
<gene>
    <name evidence="3" type="ORF">HKX39_05910</name>
</gene>
<dbReference type="SUPFAM" id="SSF52540">
    <property type="entry name" value="P-loop containing nucleoside triphosphate hydrolases"/>
    <property type="match status" value="1"/>
</dbReference>
<dbReference type="InterPro" id="IPR027417">
    <property type="entry name" value="P-loop_NTPase"/>
</dbReference>
<evidence type="ECO:0000313" key="3">
    <source>
        <dbReference type="EMBL" id="NOL51705.1"/>
    </source>
</evidence>
<dbReference type="RefSeq" id="WP_171680402.1">
    <property type="nucleotide sequence ID" value="NZ_JABGBN010000003.1"/>
</dbReference>
<accession>A0A849P7G3</accession>